<evidence type="ECO:0000259" key="3">
    <source>
        <dbReference type="Pfam" id="PF00171"/>
    </source>
</evidence>
<dbReference type="SUPFAM" id="SSF53720">
    <property type="entry name" value="ALDH-like"/>
    <property type="match status" value="1"/>
</dbReference>
<keyword evidence="2" id="KW-0560">Oxidoreductase</keyword>
<accession>A0A7C5SX32</accession>
<reference evidence="4" key="1">
    <citation type="journal article" date="2020" name="mSystems">
        <title>Genome- and Community-Level Interaction Insights into Carbon Utilization and Element Cycling Functions of Hydrothermarchaeota in Hydrothermal Sediment.</title>
        <authorList>
            <person name="Zhou Z."/>
            <person name="Liu Y."/>
            <person name="Xu W."/>
            <person name="Pan J."/>
            <person name="Luo Z.H."/>
            <person name="Li M."/>
        </authorList>
    </citation>
    <scope>NUCLEOTIDE SEQUENCE [LARGE SCALE GENOMIC DNA]</scope>
    <source>
        <strain evidence="4">SpSt-114</strain>
    </source>
</reference>
<evidence type="ECO:0000256" key="1">
    <source>
        <dbReference type="ARBA" id="ARBA00009986"/>
    </source>
</evidence>
<sequence>MIEKRLILGGEFVKTDNLVEVKYPYTQETVAKVCFATEEEALRAVEIAKEGAKEMAKLTPYERYNLLMKAAKLLEERAEEFARTLVLEVGKTIREARTEVQRAIQTLLFSAEEARRIGGEVIPIDAHPNGRGKFGFYVREPVGIVSAITPFNFPLNLSMHKVAPALAAGNAVILKPSERTPLTPLMLGEILLEAGFPPSAISVLPGFGEVGKVITTHPDVRVVSFTGSRKVGEIIARQCGIKKLVLELGSNSAIVLHKDGDLQKAVQKTILGGYAIAGQVCISVQRVFVHEDLFEEFLQKLSSEVEKLQVGDPMDEKTDVGPMISPAEVERIQGWIDEALQMGSKLITGGVSCGDKVSSVLTPTVVSLVPPNAKLFREEAFAPVVVVNPYKDVEEAINLVNDSDYGLQVGVFTQSIDTAWAFIKGIKAGGVLINEGPNFRADHMPYGGVKFSGVGREGPKYAIEDYTEIKMVIFNIDG</sequence>
<gene>
    <name evidence="4" type="ORF">ENN04_00915</name>
</gene>
<dbReference type="Gene3D" id="3.40.309.10">
    <property type="entry name" value="Aldehyde Dehydrogenase, Chain A, domain 2"/>
    <property type="match status" value="1"/>
</dbReference>
<dbReference type="InterPro" id="IPR016161">
    <property type="entry name" value="Ald_DH/histidinol_DH"/>
</dbReference>
<dbReference type="GO" id="GO:0008911">
    <property type="term" value="F:lactaldehyde dehydrogenase (NAD+) activity"/>
    <property type="evidence" value="ECO:0007669"/>
    <property type="project" value="TreeGrafter"/>
</dbReference>
<dbReference type="CDD" id="cd07149">
    <property type="entry name" value="ALDH_y4uC"/>
    <property type="match status" value="1"/>
</dbReference>
<dbReference type="InterPro" id="IPR016163">
    <property type="entry name" value="Ald_DH_C"/>
</dbReference>
<dbReference type="Gene3D" id="3.40.605.10">
    <property type="entry name" value="Aldehyde Dehydrogenase, Chain A, domain 1"/>
    <property type="match status" value="1"/>
</dbReference>
<dbReference type="AlphaFoldDB" id="A0A7C5SX32"/>
<evidence type="ECO:0000313" key="4">
    <source>
        <dbReference type="EMBL" id="HHO73184.1"/>
    </source>
</evidence>
<dbReference type="EMBL" id="DSAC01000011">
    <property type="protein sequence ID" value="HHO73184.1"/>
    <property type="molecule type" value="Genomic_DNA"/>
</dbReference>
<proteinExistence type="inferred from homology"/>
<dbReference type="InterPro" id="IPR016162">
    <property type="entry name" value="Ald_DH_N"/>
</dbReference>
<evidence type="ECO:0000256" key="2">
    <source>
        <dbReference type="ARBA" id="ARBA00023002"/>
    </source>
</evidence>
<feature type="domain" description="Aldehyde dehydrogenase" evidence="3">
    <location>
        <begin position="17"/>
        <end position="472"/>
    </location>
</feature>
<comment type="caution">
    <text evidence="4">The sequence shown here is derived from an EMBL/GenBank/DDBJ whole genome shotgun (WGS) entry which is preliminary data.</text>
</comment>
<dbReference type="InterPro" id="IPR051020">
    <property type="entry name" value="ALDH-related_metabolic_enz"/>
</dbReference>
<dbReference type="FunFam" id="3.40.605.10:FF:000007">
    <property type="entry name" value="NAD/NADP-dependent betaine aldehyde dehydrogenase"/>
    <property type="match status" value="1"/>
</dbReference>
<name>A0A7C5SX32_9AQUI</name>
<dbReference type="PANTHER" id="PTHR42991:SF1">
    <property type="entry name" value="ALDEHYDE DEHYDROGENASE"/>
    <property type="match status" value="1"/>
</dbReference>
<dbReference type="Pfam" id="PF00171">
    <property type="entry name" value="Aldedh"/>
    <property type="match status" value="1"/>
</dbReference>
<protein>
    <submittedName>
        <fullName evidence="4">Aldehyde dehydrogenase family protein</fullName>
    </submittedName>
</protein>
<dbReference type="InterPro" id="IPR015590">
    <property type="entry name" value="Aldehyde_DH_dom"/>
</dbReference>
<organism evidence="4">
    <name type="scientific">Thermocrinis ruber</name>
    <dbReference type="NCBI Taxonomy" id="75906"/>
    <lineage>
        <taxon>Bacteria</taxon>
        <taxon>Pseudomonadati</taxon>
        <taxon>Aquificota</taxon>
        <taxon>Aquificia</taxon>
        <taxon>Aquificales</taxon>
        <taxon>Aquificaceae</taxon>
        <taxon>Thermocrinis</taxon>
    </lineage>
</organism>
<comment type="similarity">
    <text evidence="1">Belongs to the aldehyde dehydrogenase family.</text>
</comment>
<dbReference type="PANTHER" id="PTHR42991">
    <property type="entry name" value="ALDEHYDE DEHYDROGENASE"/>
    <property type="match status" value="1"/>
</dbReference>